<dbReference type="PRINTS" id="PR00344">
    <property type="entry name" value="BCTRLSENSOR"/>
</dbReference>
<dbReference type="Gene3D" id="1.10.287.130">
    <property type="match status" value="1"/>
</dbReference>
<dbReference type="Pfam" id="PF00512">
    <property type="entry name" value="HisKA"/>
    <property type="match status" value="1"/>
</dbReference>
<dbReference type="PATRIC" id="fig|1618417.4.peg.990"/>
<dbReference type="EC" id="2.7.13.3" evidence="2"/>
<evidence type="ECO:0000256" key="2">
    <source>
        <dbReference type="ARBA" id="ARBA00012438"/>
    </source>
</evidence>
<dbReference type="Proteomes" id="UP000034448">
    <property type="component" value="Unassembled WGS sequence"/>
</dbReference>
<dbReference type="Pfam" id="PF02518">
    <property type="entry name" value="HATPase_c"/>
    <property type="match status" value="1"/>
</dbReference>
<dbReference type="InterPro" id="IPR036890">
    <property type="entry name" value="HATPase_C_sf"/>
</dbReference>
<dbReference type="Gene3D" id="3.30.565.10">
    <property type="entry name" value="Histidine kinase-like ATPase, C-terminal domain"/>
    <property type="match status" value="1"/>
</dbReference>
<dbReference type="GO" id="GO:0000155">
    <property type="term" value="F:phosphorelay sensor kinase activity"/>
    <property type="evidence" value="ECO:0007669"/>
    <property type="project" value="InterPro"/>
</dbReference>
<comment type="caution">
    <text evidence="7">The sequence shown here is derived from an EMBL/GenBank/DDBJ whole genome shotgun (WGS) entry which is preliminary data.</text>
</comment>
<keyword evidence="4" id="KW-0808">Transferase</keyword>
<dbReference type="InterPro" id="IPR005467">
    <property type="entry name" value="His_kinase_dom"/>
</dbReference>
<evidence type="ECO:0000313" key="7">
    <source>
        <dbReference type="EMBL" id="KKQ14801.1"/>
    </source>
</evidence>
<evidence type="ECO:0000313" key="8">
    <source>
        <dbReference type="Proteomes" id="UP000034448"/>
    </source>
</evidence>
<dbReference type="SMART" id="SM00388">
    <property type="entry name" value="HisKA"/>
    <property type="match status" value="1"/>
</dbReference>
<gene>
    <name evidence="7" type="ORF">US28_C0029G0026</name>
</gene>
<dbReference type="InterPro" id="IPR003594">
    <property type="entry name" value="HATPase_dom"/>
</dbReference>
<comment type="catalytic activity">
    <reaction evidence="1">
        <text>ATP + protein L-histidine = ADP + protein N-phospho-L-histidine.</text>
        <dbReference type="EC" id="2.7.13.3"/>
    </reaction>
</comment>
<dbReference type="InterPro" id="IPR003661">
    <property type="entry name" value="HisK_dim/P_dom"/>
</dbReference>
<keyword evidence="5 7" id="KW-0418">Kinase</keyword>
<dbReference type="AlphaFoldDB" id="A0A0G0IFH0"/>
<dbReference type="InterPro" id="IPR004358">
    <property type="entry name" value="Sig_transdc_His_kin-like_C"/>
</dbReference>
<reference evidence="7 8" key="1">
    <citation type="journal article" date="2015" name="Nature">
        <title>rRNA introns, odd ribosomes, and small enigmatic genomes across a large radiation of phyla.</title>
        <authorList>
            <person name="Brown C.T."/>
            <person name="Hug L.A."/>
            <person name="Thomas B.C."/>
            <person name="Sharon I."/>
            <person name="Castelle C.J."/>
            <person name="Singh A."/>
            <person name="Wilkins M.J."/>
            <person name="Williams K.H."/>
            <person name="Banfield J.F."/>
        </authorList>
    </citation>
    <scope>NUCLEOTIDE SEQUENCE [LARGE SCALE GENOMIC DNA]</scope>
</reference>
<feature type="domain" description="Histidine kinase" evidence="6">
    <location>
        <begin position="31"/>
        <end position="251"/>
    </location>
</feature>
<evidence type="ECO:0000256" key="4">
    <source>
        <dbReference type="ARBA" id="ARBA00022679"/>
    </source>
</evidence>
<organism evidence="7 8">
    <name type="scientific">Candidatus Daviesbacteria bacterium GW2011_GWA1_36_8</name>
    <dbReference type="NCBI Taxonomy" id="1618417"/>
    <lineage>
        <taxon>Bacteria</taxon>
        <taxon>Candidatus Daviesiibacteriota</taxon>
    </lineage>
</organism>
<accession>A0A0G0IFH0</accession>
<keyword evidence="3" id="KW-0597">Phosphoprotein</keyword>
<evidence type="ECO:0000256" key="5">
    <source>
        <dbReference type="ARBA" id="ARBA00022777"/>
    </source>
</evidence>
<proteinExistence type="predicted"/>
<protein>
    <recommendedName>
        <fullName evidence="2">histidine kinase</fullName>
        <ecNumber evidence="2">2.7.13.3</ecNumber>
    </recommendedName>
</protein>
<name>A0A0G0IFH0_9BACT</name>
<dbReference type="EMBL" id="LBSJ01000029">
    <property type="protein sequence ID" value="KKQ14801.1"/>
    <property type="molecule type" value="Genomic_DNA"/>
</dbReference>
<dbReference type="SMART" id="SM00387">
    <property type="entry name" value="HATPase_c"/>
    <property type="match status" value="1"/>
</dbReference>
<dbReference type="GO" id="GO:0009927">
    <property type="term" value="F:histidine phosphotransfer kinase activity"/>
    <property type="evidence" value="ECO:0007669"/>
    <property type="project" value="TreeGrafter"/>
</dbReference>
<evidence type="ECO:0000256" key="1">
    <source>
        <dbReference type="ARBA" id="ARBA00000085"/>
    </source>
</evidence>
<dbReference type="CDD" id="cd00075">
    <property type="entry name" value="HATPase"/>
    <property type="match status" value="1"/>
</dbReference>
<dbReference type="PANTHER" id="PTHR43047:SF72">
    <property type="entry name" value="OSMOSENSING HISTIDINE PROTEIN KINASE SLN1"/>
    <property type="match status" value="1"/>
</dbReference>
<dbReference type="SUPFAM" id="SSF47384">
    <property type="entry name" value="Homodimeric domain of signal transducing histidine kinase"/>
    <property type="match status" value="1"/>
</dbReference>
<dbReference type="FunFam" id="3.30.565.10:FF:000006">
    <property type="entry name" value="Sensor histidine kinase WalK"/>
    <property type="match status" value="1"/>
</dbReference>
<dbReference type="SUPFAM" id="SSF55874">
    <property type="entry name" value="ATPase domain of HSP90 chaperone/DNA topoisomerase II/histidine kinase"/>
    <property type="match status" value="1"/>
</dbReference>
<dbReference type="PROSITE" id="PS50109">
    <property type="entry name" value="HIS_KIN"/>
    <property type="match status" value="1"/>
</dbReference>
<dbReference type="InterPro" id="IPR036097">
    <property type="entry name" value="HisK_dim/P_sf"/>
</dbReference>
<evidence type="ECO:0000256" key="3">
    <source>
        <dbReference type="ARBA" id="ARBA00022553"/>
    </source>
</evidence>
<dbReference type="CDD" id="cd00082">
    <property type="entry name" value="HisKA"/>
    <property type="match status" value="1"/>
</dbReference>
<dbReference type="PANTHER" id="PTHR43047">
    <property type="entry name" value="TWO-COMPONENT HISTIDINE PROTEIN KINASE"/>
    <property type="match status" value="1"/>
</dbReference>
<sequence length="251" mass="28258">MHCSNSIYNTIQEDLTSAQSEIKLRDEFLSMASHELKTPLTSMLLQIQSALHNIKNVSLANFSVANLLKMLESVETQTERLSKMINDLLNVSLITTGKLELEKENFDLSKTVREVVNRFVEKLEKEGYTLSLEADKEILGNWDKLRIEQVITNLLTNAIKYGDKKPIEVRVINFNKSGKIHVKDQGIGIPAELQKKIFEKFERAVTSSQFQGSGLGLYITNQIVKAHNGKVHLKSREGKGSTFIVELPVAS</sequence>
<dbReference type="GO" id="GO:0005886">
    <property type="term" value="C:plasma membrane"/>
    <property type="evidence" value="ECO:0007669"/>
    <property type="project" value="TreeGrafter"/>
</dbReference>
<evidence type="ECO:0000259" key="6">
    <source>
        <dbReference type="PROSITE" id="PS50109"/>
    </source>
</evidence>